<comment type="function">
    <text evidence="12">Channel that opens in response to stretch forces in the membrane lipid bilayer. May participate in the regulation of osmotic pressure changes within the cell.</text>
</comment>
<evidence type="ECO:0000256" key="7">
    <source>
        <dbReference type="ARBA" id="ARBA00022692"/>
    </source>
</evidence>
<dbReference type="AlphaFoldDB" id="C2MDW0"/>
<organism evidence="13 14">
    <name type="scientific">Porphyromonas uenonis 60-3</name>
    <dbReference type="NCBI Taxonomy" id="596327"/>
    <lineage>
        <taxon>Bacteria</taxon>
        <taxon>Pseudomonadati</taxon>
        <taxon>Bacteroidota</taxon>
        <taxon>Bacteroidia</taxon>
        <taxon>Bacteroidales</taxon>
        <taxon>Porphyromonadaceae</taxon>
        <taxon>Porphyromonas</taxon>
    </lineage>
</organism>
<keyword evidence="8 12" id="KW-1133">Transmembrane helix</keyword>
<proteinExistence type="inferred from homology"/>
<dbReference type="PANTHER" id="PTHR30266:SF2">
    <property type="entry name" value="LARGE-CONDUCTANCE MECHANOSENSITIVE CHANNEL"/>
    <property type="match status" value="1"/>
</dbReference>
<evidence type="ECO:0000256" key="2">
    <source>
        <dbReference type="ARBA" id="ARBA00007254"/>
    </source>
</evidence>
<keyword evidence="14" id="KW-1185">Reference proteome</keyword>
<evidence type="ECO:0000256" key="12">
    <source>
        <dbReference type="HAMAP-Rule" id="MF_00115"/>
    </source>
</evidence>
<dbReference type="InterPro" id="IPR001185">
    <property type="entry name" value="MS_channel"/>
</dbReference>
<dbReference type="GO" id="GO:0005886">
    <property type="term" value="C:plasma membrane"/>
    <property type="evidence" value="ECO:0007669"/>
    <property type="project" value="UniProtKB-SubCell"/>
</dbReference>
<keyword evidence="4 12" id="KW-0813">Transport</keyword>
<keyword evidence="10 12" id="KW-0472">Membrane</keyword>
<dbReference type="EMBL" id="ACLR01000214">
    <property type="protein sequence ID" value="EEK16140.1"/>
    <property type="molecule type" value="Genomic_DNA"/>
</dbReference>
<evidence type="ECO:0000313" key="13">
    <source>
        <dbReference type="EMBL" id="EEK16140.1"/>
    </source>
</evidence>
<evidence type="ECO:0000256" key="1">
    <source>
        <dbReference type="ARBA" id="ARBA00004651"/>
    </source>
</evidence>
<evidence type="ECO:0000256" key="3">
    <source>
        <dbReference type="ARBA" id="ARBA00011255"/>
    </source>
</evidence>
<dbReference type="OrthoDB" id="9810350at2"/>
<evidence type="ECO:0000313" key="14">
    <source>
        <dbReference type="Proteomes" id="UP000003303"/>
    </source>
</evidence>
<evidence type="ECO:0000256" key="6">
    <source>
        <dbReference type="ARBA" id="ARBA00022519"/>
    </source>
</evidence>
<dbReference type="InterPro" id="IPR019823">
    <property type="entry name" value="Mechanosensitive_channel_CS"/>
</dbReference>
<evidence type="ECO:0000256" key="5">
    <source>
        <dbReference type="ARBA" id="ARBA00022475"/>
    </source>
</evidence>
<dbReference type="PROSITE" id="PS01327">
    <property type="entry name" value="MSCL"/>
    <property type="match status" value="1"/>
</dbReference>
<dbReference type="PANTHER" id="PTHR30266">
    <property type="entry name" value="MECHANOSENSITIVE CHANNEL MSCL"/>
    <property type="match status" value="1"/>
</dbReference>
<comment type="similarity">
    <text evidence="2 12">Belongs to the MscL family.</text>
</comment>
<dbReference type="NCBIfam" id="NF001843">
    <property type="entry name" value="PRK00567.1-4"/>
    <property type="match status" value="1"/>
</dbReference>
<reference evidence="13 14" key="1">
    <citation type="submission" date="2009-04" db="EMBL/GenBank/DDBJ databases">
        <authorList>
            <person name="Sebastian Y."/>
            <person name="Madupu R."/>
            <person name="Durkin A.S."/>
            <person name="Torralba M."/>
            <person name="Methe B."/>
            <person name="Sutton G.G."/>
            <person name="Strausberg R.L."/>
            <person name="Nelson K.E."/>
        </authorList>
    </citation>
    <scope>NUCLEOTIDE SEQUENCE [LARGE SCALE GENOMIC DNA]</scope>
    <source>
        <strain evidence="13 14">60-3</strain>
    </source>
</reference>
<feature type="transmembrane region" description="Helical" evidence="12">
    <location>
        <begin position="80"/>
        <end position="103"/>
    </location>
</feature>
<comment type="caution">
    <text evidence="13">The sequence shown here is derived from an EMBL/GenBank/DDBJ whole genome shotgun (WGS) entry which is preliminary data.</text>
</comment>
<dbReference type="RefSeq" id="WP_007366057.1">
    <property type="nucleotide sequence ID" value="NZ_ACLR01000214.1"/>
</dbReference>
<keyword evidence="9 12" id="KW-0406">Ion transport</keyword>
<gene>
    <name evidence="12 13" type="primary">mscL</name>
    <name evidence="13" type="ORF">PORUE0001_1392</name>
</gene>
<name>C2MDW0_9PORP</name>
<dbReference type="HAMAP" id="MF_00115">
    <property type="entry name" value="MscL"/>
    <property type="match status" value="1"/>
</dbReference>
<dbReference type="Pfam" id="PF01741">
    <property type="entry name" value="MscL"/>
    <property type="match status" value="1"/>
</dbReference>
<dbReference type="PRINTS" id="PR01264">
    <property type="entry name" value="MECHCHANNEL"/>
</dbReference>
<keyword evidence="5 12" id="KW-1003">Cell membrane</keyword>
<protein>
    <recommendedName>
        <fullName evidence="12">Large-conductance mechanosensitive channel</fullName>
    </recommendedName>
</protein>
<dbReference type="InterPro" id="IPR037673">
    <property type="entry name" value="MSC/AndL"/>
</dbReference>
<dbReference type="GO" id="GO:0008381">
    <property type="term" value="F:mechanosensitive monoatomic ion channel activity"/>
    <property type="evidence" value="ECO:0007669"/>
    <property type="project" value="UniProtKB-UniRule"/>
</dbReference>
<keyword evidence="11 12" id="KW-0407">Ion channel</keyword>
<keyword evidence="7 12" id="KW-0812">Transmembrane</keyword>
<evidence type="ECO:0000256" key="9">
    <source>
        <dbReference type="ARBA" id="ARBA00023065"/>
    </source>
</evidence>
<dbReference type="Proteomes" id="UP000003303">
    <property type="component" value="Unassembled WGS sequence"/>
</dbReference>
<sequence length="141" mass="15690">MASFKKEFKEFVLRGNVMDMAVGIIIGGAFGKIVSSLVDDILMPIIGLFTGGINFTELAYEIKPAEFNEFGEEIVSATTLNYGLFIQNVVDFLIIALVIFIMIRAINSLRRKHEEPAAPAPEPSDEVKLLTEIRNLLDKKQ</sequence>
<dbReference type="NCBIfam" id="TIGR00220">
    <property type="entry name" value="mscL"/>
    <property type="match status" value="1"/>
</dbReference>
<dbReference type="eggNOG" id="COG1970">
    <property type="taxonomic scope" value="Bacteria"/>
</dbReference>
<comment type="subcellular location">
    <subcellularLocation>
        <location evidence="1 12">Cell membrane</location>
        <topology evidence="1 12">Multi-pass membrane protein</topology>
    </subcellularLocation>
</comment>
<dbReference type="Gene3D" id="1.10.1200.120">
    <property type="entry name" value="Large-conductance mechanosensitive channel, MscL, domain 1"/>
    <property type="match status" value="1"/>
</dbReference>
<keyword evidence="6" id="KW-0997">Cell inner membrane</keyword>
<dbReference type="SUPFAM" id="SSF81330">
    <property type="entry name" value="Gated mechanosensitive channel"/>
    <property type="match status" value="1"/>
</dbReference>
<dbReference type="InterPro" id="IPR036019">
    <property type="entry name" value="MscL_channel"/>
</dbReference>
<dbReference type="STRING" id="596327.PORUE0001_1392"/>
<evidence type="ECO:0000256" key="10">
    <source>
        <dbReference type="ARBA" id="ARBA00023136"/>
    </source>
</evidence>
<comment type="subunit">
    <text evidence="3 12">Homopentamer.</text>
</comment>
<feature type="transmembrane region" description="Helical" evidence="12">
    <location>
        <begin position="12"/>
        <end position="34"/>
    </location>
</feature>
<dbReference type="FunFam" id="1.10.1200.120:FF:000001">
    <property type="entry name" value="Large-conductance mechanosensitive channel"/>
    <property type="match status" value="1"/>
</dbReference>
<evidence type="ECO:0000256" key="8">
    <source>
        <dbReference type="ARBA" id="ARBA00022989"/>
    </source>
</evidence>
<evidence type="ECO:0000256" key="4">
    <source>
        <dbReference type="ARBA" id="ARBA00022448"/>
    </source>
</evidence>
<evidence type="ECO:0000256" key="11">
    <source>
        <dbReference type="ARBA" id="ARBA00023303"/>
    </source>
</evidence>
<accession>C2MDW0</accession>